<dbReference type="AlphaFoldDB" id="A0A384JFB0"/>
<reference evidence="1 2" key="1">
    <citation type="journal article" date="2011" name="PLoS Genet.">
        <title>Genomic analysis of the necrotrophic fungal pathogens Sclerotinia sclerotiorum and Botrytis cinerea.</title>
        <authorList>
            <person name="Amselem J."/>
            <person name="Cuomo C.A."/>
            <person name="van Kan J.A."/>
            <person name="Viaud M."/>
            <person name="Benito E.P."/>
            <person name="Couloux A."/>
            <person name="Coutinho P.M."/>
            <person name="de Vries R.P."/>
            <person name="Dyer P.S."/>
            <person name="Fillinger S."/>
            <person name="Fournier E."/>
            <person name="Gout L."/>
            <person name="Hahn M."/>
            <person name="Kohn L."/>
            <person name="Lapalu N."/>
            <person name="Plummer K.M."/>
            <person name="Pradier J.M."/>
            <person name="Quevillon E."/>
            <person name="Sharon A."/>
            <person name="Simon A."/>
            <person name="ten Have A."/>
            <person name="Tudzynski B."/>
            <person name="Tudzynski P."/>
            <person name="Wincker P."/>
            <person name="Andrew M."/>
            <person name="Anthouard V."/>
            <person name="Beever R.E."/>
            <person name="Beffa R."/>
            <person name="Benoit I."/>
            <person name="Bouzid O."/>
            <person name="Brault B."/>
            <person name="Chen Z."/>
            <person name="Choquer M."/>
            <person name="Collemare J."/>
            <person name="Cotton P."/>
            <person name="Danchin E.G."/>
            <person name="Da Silva C."/>
            <person name="Gautier A."/>
            <person name="Giraud C."/>
            <person name="Giraud T."/>
            <person name="Gonzalez C."/>
            <person name="Grossetete S."/>
            <person name="Guldener U."/>
            <person name="Henrissat B."/>
            <person name="Howlett B.J."/>
            <person name="Kodira C."/>
            <person name="Kretschmer M."/>
            <person name="Lappartient A."/>
            <person name="Leroch M."/>
            <person name="Levis C."/>
            <person name="Mauceli E."/>
            <person name="Neuveglise C."/>
            <person name="Oeser B."/>
            <person name="Pearson M."/>
            <person name="Poulain J."/>
            <person name="Poussereau N."/>
            <person name="Quesneville H."/>
            <person name="Rascle C."/>
            <person name="Schumacher J."/>
            <person name="Segurens B."/>
            <person name="Sexton A."/>
            <person name="Silva E."/>
            <person name="Sirven C."/>
            <person name="Soanes D.M."/>
            <person name="Talbot N.J."/>
            <person name="Templeton M."/>
            <person name="Yandava C."/>
            <person name="Yarden O."/>
            <person name="Zeng Q."/>
            <person name="Rollins J.A."/>
            <person name="Lebrun M.H."/>
            <person name="Dickman M."/>
        </authorList>
    </citation>
    <scope>NUCLEOTIDE SEQUENCE [LARGE SCALE GENOMIC DNA]</scope>
    <source>
        <strain evidence="1 2">B05.10</strain>
    </source>
</reference>
<dbReference type="GeneID" id="5426695"/>
<name>A0A384JFB0_BOTFB</name>
<reference evidence="1 2" key="2">
    <citation type="journal article" date="2012" name="Eukaryot. Cell">
        <title>Genome update of Botrytis cinerea strains B05.10 and T4.</title>
        <authorList>
            <person name="Staats M."/>
            <person name="van Kan J.A."/>
        </authorList>
    </citation>
    <scope>NUCLEOTIDE SEQUENCE [LARGE SCALE GENOMIC DNA]</scope>
    <source>
        <strain evidence="1 2">B05.10</strain>
    </source>
</reference>
<dbReference type="Proteomes" id="UP000001798">
    <property type="component" value="Chromosome 4"/>
</dbReference>
<accession>A0A384JFB0</accession>
<dbReference type="EMBL" id="CP009808">
    <property type="protein sequence ID" value="ATZ49151.1"/>
    <property type="molecule type" value="Genomic_DNA"/>
</dbReference>
<sequence>MDAASIPGASHRSHEYVDQERRVSSGRFRQLNVRIDGNISDEAFSMQGLSWVAMNKTSRDRYLRISNLLTPAISESQNKLAILVSAMELLVEVLDGSLLCAIENLNLKAVGISWTLRVVLMAGIISYFCWFQCFGVHGYDTSMYGSVWGVIRRRDIV</sequence>
<evidence type="ECO:0000313" key="1">
    <source>
        <dbReference type="EMBL" id="ATZ49151.1"/>
    </source>
</evidence>
<reference evidence="1 2" key="3">
    <citation type="journal article" date="2017" name="Mol. Plant Pathol.">
        <title>A gapless genome sequence of the fungus Botrytis cinerea.</title>
        <authorList>
            <person name="Van Kan J.A."/>
            <person name="Stassen J.H."/>
            <person name="Mosbach A."/>
            <person name="Van Der Lee T.A."/>
            <person name="Faino L."/>
            <person name="Farmer A.D."/>
            <person name="Papasotiriou D.G."/>
            <person name="Zhou S."/>
            <person name="Seidl M.F."/>
            <person name="Cottam E."/>
            <person name="Edel D."/>
            <person name="Hahn M."/>
            <person name="Schwartz D.C."/>
            <person name="Dietrich R.A."/>
            <person name="Widdison S."/>
            <person name="Scalliet G."/>
        </authorList>
    </citation>
    <scope>NUCLEOTIDE SEQUENCE [LARGE SCALE GENOMIC DNA]</scope>
    <source>
        <strain evidence="1 2">B05.10</strain>
    </source>
</reference>
<dbReference type="VEuPathDB" id="FungiDB:Bcin04g03350"/>
<dbReference type="KEGG" id="bfu:BCIN_04g03350"/>
<dbReference type="RefSeq" id="XP_024548294.1">
    <property type="nucleotide sequence ID" value="XM_024692517.1"/>
</dbReference>
<keyword evidence="2" id="KW-1185">Reference proteome</keyword>
<organism evidence="1 2">
    <name type="scientific">Botryotinia fuckeliana (strain B05.10)</name>
    <name type="common">Noble rot fungus</name>
    <name type="synonym">Botrytis cinerea</name>
    <dbReference type="NCBI Taxonomy" id="332648"/>
    <lineage>
        <taxon>Eukaryota</taxon>
        <taxon>Fungi</taxon>
        <taxon>Dikarya</taxon>
        <taxon>Ascomycota</taxon>
        <taxon>Pezizomycotina</taxon>
        <taxon>Leotiomycetes</taxon>
        <taxon>Helotiales</taxon>
        <taxon>Sclerotiniaceae</taxon>
        <taxon>Botrytis</taxon>
    </lineage>
</organism>
<gene>
    <name evidence="1" type="ORF">BCIN_04g03350</name>
</gene>
<evidence type="ECO:0000313" key="2">
    <source>
        <dbReference type="Proteomes" id="UP000001798"/>
    </source>
</evidence>
<proteinExistence type="predicted"/>
<protein>
    <submittedName>
        <fullName evidence="1">Uncharacterized protein</fullName>
    </submittedName>
</protein>